<feature type="non-terminal residue" evidence="1">
    <location>
        <position position="88"/>
    </location>
</feature>
<evidence type="ECO:0000313" key="1">
    <source>
        <dbReference type="EMBL" id="EPT02170.1"/>
    </source>
</evidence>
<dbReference type="Proteomes" id="UP000015241">
    <property type="component" value="Unassembled WGS sequence"/>
</dbReference>
<dbReference type="EMBL" id="KE504137">
    <property type="protein sequence ID" value="EPT02170.1"/>
    <property type="molecule type" value="Genomic_DNA"/>
</dbReference>
<gene>
    <name evidence="1" type="ORF">FOMPIDRAFT_1022978</name>
</gene>
<sequence>MACQGDDLAPPPEESSVAGCISCPATPNQTKHCYRTGRLRSSVSASCSCTVARCGGSHYTEDICFFAPSIERSCIQRTPRSYVLAAHN</sequence>
<accession>S8FVB9</accession>
<reference evidence="1 2" key="1">
    <citation type="journal article" date="2012" name="Science">
        <title>The Paleozoic origin of enzymatic lignin decomposition reconstructed from 31 fungal genomes.</title>
        <authorList>
            <person name="Floudas D."/>
            <person name="Binder M."/>
            <person name="Riley R."/>
            <person name="Barry K."/>
            <person name="Blanchette R.A."/>
            <person name="Henrissat B."/>
            <person name="Martinez A.T."/>
            <person name="Otillar R."/>
            <person name="Spatafora J.W."/>
            <person name="Yadav J.S."/>
            <person name="Aerts A."/>
            <person name="Benoit I."/>
            <person name="Boyd A."/>
            <person name="Carlson A."/>
            <person name="Copeland A."/>
            <person name="Coutinho P.M."/>
            <person name="de Vries R.P."/>
            <person name="Ferreira P."/>
            <person name="Findley K."/>
            <person name="Foster B."/>
            <person name="Gaskell J."/>
            <person name="Glotzer D."/>
            <person name="Gorecki P."/>
            <person name="Heitman J."/>
            <person name="Hesse C."/>
            <person name="Hori C."/>
            <person name="Igarashi K."/>
            <person name="Jurgens J.A."/>
            <person name="Kallen N."/>
            <person name="Kersten P."/>
            <person name="Kohler A."/>
            <person name="Kuees U."/>
            <person name="Kumar T.K.A."/>
            <person name="Kuo A."/>
            <person name="LaButti K."/>
            <person name="Larrondo L.F."/>
            <person name="Lindquist E."/>
            <person name="Ling A."/>
            <person name="Lombard V."/>
            <person name="Lucas S."/>
            <person name="Lundell T."/>
            <person name="Martin R."/>
            <person name="McLaughlin D.J."/>
            <person name="Morgenstern I."/>
            <person name="Morin E."/>
            <person name="Murat C."/>
            <person name="Nagy L.G."/>
            <person name="Nolan M."/>
            <person name="Ohm R.A."/>
            <person name="Patyshakuliyeva A."/>
            <person name="Rokas A."/>
            <person name="Ruiz-Duenas F.J."/>
            <person name="Sabat G."/>
            <person name="Salamov A."/>
            <person name="Samejima M."/>
            <person name="Schmutz J."/>
            <person name="Slot J.C."/>
            <person name="St John F."/>
            <person name="Stenlid J."/>
            <person name="Sun H."/>
            <person name="Sun S."/>
            <person name="Syed K."/>
            <person name="Tsang A."/>
            <person name="Wiebenga A."/>
            <person name="Young D."/>
            <person name="Pisabarro A."/>
            <person name="Eastwood D.C."/>
            <person name="Martin F."/>
            <person name="Cullen D."/>
            <person name="Grigoriev I.V."/>
            <person name="Hibbett D.S."/>
        </authorList>
    </citation>
    <scope>NUCLEOTIDE SEQUENCE</scope>
    <source>
        <strain evidence="2">FP-58527</strain>
    </source>
</reference>
<evidence type="ECO:0000313" key="2">
    <source>
        <dbReference type="Proteomes" id="UP000015241"/>
    </source>
</evidence>
<protein>
    <submittedName>
        <fullName evidence="1">Uncharacterized protein</fullName>
    </submittedName>
</protein>
<name>S8FVB9_FOMSC</name>
<dbReference type="InParanoid" id="S8FVB9"/>
<proteinExistence type="predicted"/>
<dbReference type="AlphaFoldDB" id="S8FVB9"/>
<organism evidence="1 2">
    <name type="scientific">Fomitopsis schrenkii</name>
    <name type="common">Brown rot fungus</name>
    <dbReference type="NCBI Taxonomy" id="2126942"/>
    <lineage>
        <taxon>Eukaryota</taxon>
        <taxon>Fungi</taxon>
        <taxon>Dikarya</taxon>
        <taxon>Basidiomycota</taxon>
        <taxon>Agaricomycotina</taxon>
        <taxon>Agaricomycetes</taxon>
        <taxon>Polyporales</taxon>
        <taxon>Fomitopsis</taxon>
    </lineage>
</organism>
<dbReference type="HOGENOM" id="CLU_2474928_0_0_1"/>
<keyword evidence="2" id="KW-1185">Reference proteome</keyword>